<dbReference type="SUPFAM" id="SSF64484">
    <property type="entry name" value="beta and beta-prime subunits of DNA dependent RNA-polymerase"/>
    <property type="match status" value="1"/>
</dbReference>
<dbReference type="InterPro" id="IPR015700">
    <property type="entry name" value="RPC1"/>
</dbReference>
<evidence type="ECO:0000256" key="2">
    <source>
        <dbReference type="ARBA" id="ARBA00022723"/>
    </source>
</evidence>
<evidence type="ECO:0000259" key="4">
    <source>
        <dbReference type="Pfam" id="PF04998"/>
    </source>
</evidence>
<dbReference type="Gene3D" id="6.10.250.2940">
    <property type="match status" value="1"/>
</dbReference>
<evidence type="ECO:0000256" key="3">
    <source>
        <dbReference type="ARBA" id="ARBA00022833"/>
    </source>
</evidence>
<accession>A0AAV8YDV5</accession>
<evidence type="ECO:0000313" key="6">
    <source>
        <dbReference type="Proteomes" id="UP001162162"/>
    </source>
</evidence>
<dbReference type="GO" id="GO:0046872">
    <property type="term" value="F:metal ion binding"/>
    <property type="evidence" value="ECO:0007669"/>
    <property type="project" value="UniProtKB-KW"/>
</dbReference>
<comment type="caution">
    <text evidence="5">The sequence shown here is derived from an EMBL/GenBank/DDBJ whole genome shotgun (WGS) entry which is preliminary data.</text>
</comment>
<dbReference type="PANTHER" id="PTHR48446">
    <property type="entry name" value="DNA-DIRECTED RNA POLYMERASE SUBUNIT BETA' N-TERMINAL SECTION"/>
    <property type="match status" value="1"/>
</dbReference>
<reference evidence="5" key="1">
    <citation type="journal article" date="2023" name="Insect Mol. Biol.">
        <title>Genome sequencing provides insights into the evolution of gene families encoding plant cell wall-degrading enzymes in longhorned beetles.</title>
        <authorList>
            <person name="Shin N.R."/>
            <person name="Okamura Y."/>
            <person name="Kirsch R."/>
            <person name="Pauchet Y."/>
        </authorList>
    </citation>
    <scope>NUCLEOTIDE SEQUENCE</scope>
    <source>
        <strain evidence="5">AMC_N1</strain>
    </source>
</reference>
<dbReference type="GO" id="GO:0003899">
    <property type="term" value="F:DNA-directed RNA polymerase activity"/>
    <property type="evidence" value="ECO:0007669"/>
    <property type="project" value="UniProtKB-EC"/>
</dbReference>
<dbReference type="AlphaFoldDB" id="A0AAV8YDV5"/>
<feature type="non-terminal residue" evidence="5">
    <location>
        <position position="208"/>
    </location>
</feature>
<proteinExistence type="predicted"/>
<dbReference type="GO" id="GO:0006351">
    <property type="term" value="P:DNA-templated transcription"/>
    <property type="evidence" value="ECO:0007669"/>
    <property type="project" value="InterPro"/>
</dbReference>
<dbReference type="Pfam" id="PF04998">
    <property type="entry name" value="RNA_pol_Rpb1_5"/>
    <property type="match status" value="1"/>
</dbReference>
<name>A0AAV8YDV5_9CUCU</name>
<evidence type="ECO:0000313" key="5">
    <source>
        <dbReference type="EMBL" id="KAJ8948786.1"/>
    </source>
</evidence>
<protein>
    <recommendedName>
        <fullName evidence="1">DNA-directed RNA polymerase</fullName>
        <ecNumber evidence="1">2.7.7.6</ecNumber>
    </recommendedName>
</protein>
<evidence type="ECO:0000256" key="1">
    <source>
        <dbReference type="ARBA" id="ARBA00012418"/>
    </source>
</evidence>
<dbReference type="PANTHER" id="PTHR48446:SF1">
    <property type="entry name" value="DNA-DIRECTED RNA POLYMERASE SUBUNIT BETA' N-TERMINAL SECTION"/>
    <property type="match status" value="1"/>
</dbReference>
<dbReference type="InterPro" id="IPR007081">
    <property type="entry name" value="RNA_pol_Rpb1_5"/>
</dbReference>
<feature type="domain" description="RNA polymerase Rpb1" evidence="4">
    <location>
        <begin position="1"/>
        <end position="152"/>
    </location>
</feature>
<dbReference type="Proteomes" id="UP001162162">
    <property type="component" value="Unassembled WGS sequence"/>
</dbReference>
<dbReference type="EC" id="2.7.7.6" evidence="1"/>
<organism evidence="5 6">
    <name type="scientific">Aromia moschata</name>
    <dbReference type="NCBI Taxonomy" id="1265417"/>
    <lineage>
        <taxon>Eukaryota</taxon>
        <taxon>Metazoa</taxon>
        <taxon>Ecdysozoa</taxon>
        <taxon>Arthropoda</taxon>
        <taxon>Hexapoda</taxon>
        <taxon>Insecta</taxon>
        <taxon>Pterygota</taxon>
        <taxon>Neoptera</taxon>
        <taxon>Endopterygota</taxon>
        <taxon>Coleoptera</taxon>
        <taxon>Polyphaga</taxon>
        <taxon>Cucujiformia</taxon>
        <taxon>Chrysomeloidea</taxon>
        <taxon>Cerambycidae</taxon>
        <taxon>Cerambycinae</taxon>
        <taxon>Callichromatini</taxon>
        <taxon>Aromia</taxon>
    </lineage>
</organism>
<keyword evidence="2" id="KW-0479">Metal-binding</keyword>
<dbReference type="GO" id="GO:0003677">
    <property type="term" value="F:DNA binding"/>
    <property type="evidence" value="ECO:0007669"/>
    <property type="project" value="InterPro"/>
</dbReference>
<keyword evidence="3" id="KW-0862">Zinc</keyword>
<keyword evidence="6" id="KW-1185">Reference proteome</keyword>
<sequence>MGGREGLVDTAVKTAETGYMQRRLVKNCFDLAIDVKHSATNSTIVLWSVLFNILEASKDCPVDFDRVLKHIQAKCPYRNEISLNGDQIRRATQAFLATNALDECNEDFKKRAYVTVGALAAQSIGEPGTQMTLKTFHFAGVASMNITQGVPRETIMSEIKMVMENHGMSVDYRHIMLLAAQMTHTGEVLGITRQGLSKMKQSVLNLAS</sequence>
<gene>
    <name evidence="5" type="ORF">NQ318_022918</name>
</gene>
<dbReference type="EMBL" id="JAPWTK010000130">
    <property type="protein sequence ID" value="KAJ8948786.1"/>
    <property type="molecule type" value="Genomic_DNA"/>
</dbReference>